<dbReference type="Proteomes" id="UP000245412">
    <property type="component" value="Unassembled WGS sequence"/>
</dbReference>
<sequence>MDGKKDQEEEQSQPLLMRILVRMALGIALIMVLNTCFQKARIDITVGLNPFSVAAVSTLGVPGVVMLYGIAGCKYL</sequence>
<name>A0AB73T6L6_9FIRM</name>
<dbReference type="Pfam" id="PF07441">
    <property type="entry name" value="BofA"/>
    <property type="match status" value="1"/>
</dbReference>
<comment type="caution">
    <text evidence="2">The sequence shown here is derived from an EMBL/GenBank/DDBJ whole genome shotgun (WGS) entry which is preliminary data.</text>
</comment>
<reference evidence="2 3" key="1">
    <citation type="submission" date="2018-05" db="EMBL/GenBank/DDBJ databases">
        <authorList>
            <person name="Goeker M."/>
            <person name="Huntemann M."/>
            <person name="Clum A."/>
            <person name="Pillay M."/>
            <person name="Palaniappan K."/>
            <person name="Varghese N."/>
            <person name="Mikhailova N."/>
            <person name="Stamatis D."/>
            <person name="Reddy T."/>
            <person name="Daum C."/>
            <person name="Shapiro N."/>
            <person name="Ivanova N."/>
            <person name="Kyrpides N."/>
            <person name="Woyke T."/>
        </authorList>
    </citation>
    <scope>NUCLEOTIDE SEQUENCE [LARGE SCALE GENOMIC DNA]</scope>
    <source>
        <strain evidence="2 3">DSM 26524</strain>
    </source>
</reference>
<accession>A0AB73T6L6</accession>
<keyword evidence="3" id="KW-1185">Reference proteome</keyword>
<protein>
    <submittedName>
        <fullName evidence="2">SigmaK-factor processing regulatory protein BofA</fullName>
    </submittedName>
</protein>
<keyword evidence="1" id="KW-0472">Membrane</keyword>
<evidence type="ECO:0000313" key="2">
    <source>
        <dbReference type="EMBL" id="PWJ76873.1"/>
    </source>
</evidence>
<dbReference type="EMBL" id="QGGY01000004">
    <property type="protein sequence ID" value="PWJ76873.1"/>
    <property type="molecule type" value="Genomic_DNA"/>
</dbReference>
<feature type="transmembrane region" description="Helical" evidence="1">
    <location>
        <begin position="15"/>
        <end position="36"/>
    </location>
</feature>
<feature type="transmembrane region" description="Helical" evidence="1">
    <location>
        <begin position="48"/>
        <end position="71"/>
    </location>
</feature>
<dbReference type="RefSeq" id="WP_109626004.1">
    <property type="nucleotide sequence ID" value="NZ_JANKBI010000023.1"/>
</dbReference>
<keyword evidence="1" id="KW-0812">Transmembrane</keyword>
<dbReference type="InterPro" id="IPR010001">
    <property type="entry name" value="BofA"/>
</dbReference>
<evidence type="ECO:0000256" key="1">
    <source>
        <dbReference type="SAM" id="Phobius"/>
    </source>
</evidence>
<organism evidence="2 3">
    <name type="scientific">Murimonas intestini</name>
    <dbReference type="NCBI Taxonomy" id="1337051"/>
    <lineage>
        <taxon>Bacteria</taxon>
        <taxon>Bacillati</taxon>
        <taxon>Bacillota</taxon>
        <taxon>Clostridia</taxon>
        <taxon>Lachnospirales</taxon>
        <taxon>Lachnospiraceae</taxon>
        <taxon>Murimonas</taxon>
    </lineage>
</organism>
<proteinExistence type="predicted"/>
<keyword evidence="1" id="KW-1133">Transmembrane helix</keyword>
<evidence type="ECO:0000313" key="3">
    <source>
        <dbReference type="Proteomes" id="UP000245412"/>
    </source>
</evidence>
<dbReference type="AlphaFoldDB" id="A0AB73T6L6"/>
<gene>
    <name evidence="2" type="ORF">C7383_104322</name>
</gene>